<keyword evidence="1" id="KW-0378">Hydrolase</keyword>
<dbReference type="InterPro" id="IPR036866">
    <property type="entry name" value="RibonucZ/Hydroxyglut_hydro"/>
</dbReference>
<dbReference type="PANTHER" id="PTHR46018">
    <property type="entry name" value="ZINC PHOSPHODIESTERASE ELAC PROTEIN 1"/>
    <property type="match status" value="1"/>
</dbReference>
<comment type="caution">
    <text evidence="4">The sequence shown here is derived from an EMBL/GenBank/DDBJ whole genome shotgun (WGS) entry which is preliminary data.</text>
</comment>
<dbReference type="Proteomes" id="UP001497045">
    <property type="component" value="Unassembled WGS sequence"/>
</dbReference>
<dbReference type="RefSeq" id="WP_341672616.1">
    <property type="nucleotide sequence ID" value="NZ_JBBYHV010000001.1"/>
</dbReference>
<protein>
    <submittedName>
        <fullName evidence="4">MBL fold metallo-hydrolase</fullName>
    </submittedName>
</protein>
<name>A0ABU9ICE6_9SPHN</name>
<dbReference type="Pfam" id="PF12706">
    <property type="entry name" value="Lactamase_B_2"/>
    <property type="match status" value="1"/>
</dbReference>
<dbReference type="CDD" id="cd07719">
    <property type="entry name" value="arylsulfatase_AtsA-like_MBL-fold"/>
    <property type="match status" value="1"/>
</dbReference>
<dbReference type="SMART" id="SM00849">
    <property type="entry name" value="Lactamase_B"/>
    <property type="match status" value="1"/>
</dbReference>
<organism evidence="4 5">
    <name type="scientific">Aurantiacibacter gilvus</name>
    <dbReference type="NCBI Taxonomy" id="3139141"/>
    <lineage>
        <taxon>Bacteria</taxon>
        <taxon>Pseudomonadati</taxon>
        <taxon>Pseudomonadota</taxon>
        <taxon>Alphaproteobacteria</taxon>
        <taxon>Sphingomonadales</taxon>
        <taxon>Erythrobacteraceae</taxon>
        <taxon>Aurantiacibacter</taxon>
    </lineage>
</organism>
<evidence type="ECO:0000259" key="3">
    <source>
        <dbReference type="SMART" id="SM00849"/>
    </source>
</evidence>
<evidence type="ECO:0000256" key="1">
    <source>
        <dbReference type="ARBA" id="ARBA00022801"/>
    </source>
</evidence>
<accession>A0ABU9ICE6</accession>
<evidence type="ECO:0000313" key="4">
    <source>
        <dbReference type="EMBL" id="MEL1250097.1"/>
    </source>
</evidence>
<dbReference type="EMBL" id="JBBYHV010000001">
    <property type="protein sequence ID" value="MEL1250097.1"/>
    <property type="molecule type" value="Genomic_DNA"/>
</dbReference>
<feature type="domain" description="Metallo-beta-lactamase" evidence="3">
    <location>
        <begin position="50"/>
        <end position="250"/>
    </location>
</feature>
<gene>
    <name evidence="4" type="ORF">AAEO60_05385</name>
</gene>
<keyword evidence="2" id="KW-0732">Signal</keyword>
<proteinExistence type="predicted"/>
<dbReference type="InterPro" id="IPR044094">
    <property type="entry name" value="AtsA-like_MBL-fold"/>
</dbReference>
<dbReference type="InterPro" id="IPR001279">
    <property type="entry name" value="Metallo-B-lactamas"/>
</dbReference>
<reference evidence="4 5" key="1">
    <citation type="submission" date="2024-04" db="EMBL/GenBank/DDBJ databases">
        <title>Aurantiacibacter sp. DGU6 16S ribosomal RNA gene Genome sequencing and assembly.</title>
        <authorList>
            <person name="Park S."/>
        </authorList>
    </citation>
    <scope>NUCLEOTIDE SEQUENCE [LARGE SCALE GENOMIC DNA]</scope>
    <source>
        <strain evidence="4 5">DGU6</strain>
    </source>
</reference>
<feature type="signal peptide" evidence="2">
    <location>
        <begin position="1"/>
        <end position="21"/>
    </location>
</feature>
<dbReference type="Gene3D" id="3.60.15.10">
    <property type="entry name" value="Ribonuclease Z/Hydroxyacylglutathione hydrolase-like"/>
    <property type="match status" value="1"/>
</dbReference>
<feature type="chain" id="PRO_5046002621" evidence="2">
    <location>
        <begin position="22"/>
        <end position="326"/>
    </location>
</feature>
<dbReference type="PANTHER" id="PTHR46018:SF2">
    <property type="entry name" value="ZINC PHOSPHODIESTERASE ELAC PROTEIN 1"/>
    <property type="match status" value="1"/>
</dbReference>
<evidence type="ECO:0000313" key="5">
    <source>
        <dbReference type="Proteomes" id="UP001497045"/>
    </source>
</evidence>
<evidence type="ECO:0000256" key="2">
    <source>
        <dbReference type="SAM" id="SignalP"/>
    </source>
</evidence>
<sequence length="326" mass="34301">MRKTYALLAALAAAGLQPAAAQDTVSPTGIASQWITLGTHGGPVPHADRAEPSNLLLTGSEVYLVDVGDGAANQMARVGVPLARLSGVFISHLHFDHTGGLGAVLGLRFQTEAQNTLTIYGPPGTRQLVDGLIASMRPGGEAGYGVPGEEVHDPSIGIEVIEWRGGETAVVGGMTVRNVENTHYSFTPDSPQYGRYASLSFRFDLPDRSILYTGDTAPSEAVDRLGQGVDLLVAEMIDLEGLLGAMGPARGDQAGGPPPLLIEHLRTHHITPSQIGEMAAAMDAGEVVVTHLVIGNAGREDWRRYEAEIGAHFDGTITIAQDLDGF</sequence>
<keyword evidence="5" id="KW-1185">Reference proteome</keyword>
<dbReference type="SUPFAM" id="SSF56281">
    <property type="entry name" value="Metallo-hydrolase/oxidoreductase"/>
    <property type="match status" value="1"/>
</dbReference>